<evidence type="ECO:0000313" key="2">
    <source>
        <dbReference type="Proteomes" id="UP001500238"/>
    </source>
</evidence>
<reference evidence="1 2" key="1">
    <citation type="journal article" date="2019" name="Int. J. Syst. Evol. Microbiol.">
        <title>The Global Catalogue of Microorganisms (GCM) 10K type strain sequencing project: providing services to taxonomists for standard genome sequencing and annotation.</title>
        <authorList>
            <consortium name="The Broad Institute Genomics Platform"/>
            <consortium name="The Broad Institute Genome Sequencing Center for Infectious Disease"/>
            <person name="Wu L."/>
            <person name="Ma J."/>
        </authorList>
    </citation>
    <scope>NUCLEOTIDE SEQUENCE [LARGE SCALE GENOMIC DNA]</scope>
    <source>
        <strain evidence="1 2">JCM 14603</strain>
    </source>
</reference>
<sequence length="189" mass="20705">MAKRRTSAPPATVAPSTGIVLSGRRIEKAYSVPDLQPKTSGPWRREHDKLAWTDPATGLDCIVRRMNRGHLGAFVAVRRGHPLFGYSAGAIPPGLLRTHGGVDYAEACDDRGPEDRSICHVHSGSVEHVDDAWWIGTTCDQITDLVPDDIGHATEARRLGIDQVYRDEAYAIDLCTDLARDLTLLGEVR</sequence>
<gene>
    <name evidence="1" type="ORF">GCM10009102_23450</name>
</gene>
<comment type="caution">
    <text evidence="1">The sequence shown here is derived from an EMBL/GenBank/DDBJ whole genome shotgun (WGS) entry which is preliminary data.</text>
</comment>
<dbReference type="Proteomes" id="UP001500238">
    <property type="component" value="Unassembled WGS sequence"/>
</dbReference>
<dbReference type="EMBL" id="BAAAES010000009">
    <property type="protein sequence ID" value="GAA0671739.1"/>
    <property type="molecule type" value="Genomic_DNA"/>
</dbReference>
<proteinExistence type="predicted"/>
<organism evidence="1 2">
    <name type="scientific">Sphingomonas insulae</name>
    <dbReference type="NCBI Taxonomy" id="424800"/>
    <lineage>
        <taxon>Bacteria</taxon>
        <taxon>Pseudomonadati</taxon>
        <taxon>Pseudomonadota</taxon>
        <taxon>Alphaproteobacteria</taxon>
        <taxon>Sphingomonadales</taxon>
        <taxon>Sphingomonadaceae</taxon>
        <taxon>Sphingomonas</taxon>
    </lineage>
</organism>
<name>A0ABN1HX84_9SPHN</name>
<protein>
    <submittedName>
        <fullName evidence="1">Uncharacterized protein</fullName>
    </submittedName>
</protein>
<dbReference type="RefSeq" id="WP_163958520.1">
    <property type="nucleotide sequence ID" value="NZ_BAAAES010000009.1"/>
</dbReference>
<accession>A0ABN1HX84</accession>
<evidence type="ECO:0000313" key="1">
    <source>
        <dbReference type="EMBL" id="GAA0671739.1"/>
    </source>
</evidence>
<keyword evidence="2" id="KW-1185">Reference proteome</keyword>